<accession>A0A075SGT6</accession>
<dbReference type="RefSeq" id="WP_024381905.1">
    <property type="nucleotide sequence ID" value="NZ_ALLE01000017.1"/>
</dbReference>
<dbReference type="InterPro" id="IPR046004">
    <property type="entry name" value="DUF5960"/>
</dbReference>
<dbReference type="AlphaFoldDB" id="A0A075SGT6"/>
<reference evidence="1 2" key="1">
    <citation type="journal article" date="2014" name="Genome Announc.">
        <title>Whole-Genome Sequence of Streptococcus suis Serotype 4 Reference Strain 6407.</title>
        <authorList>
            <person name="Wang K."/>
            <person name="Chen J."/>
            <person name="Yao H."/>
            <person name="Lu C."/>
        </authorList>
    </citation>
    <scope>NUCLEOTIDE SEQUENCE [LARGE SCALE GENOMIC DNA]</scope>
    <source>
        <strain evidence="1">6407</strain>
    </source>
</reference>
<organism evidence="1 2">
    <name type="scientific">Streptococcus suis 6407</name>
    <dbReference type="NCBI Taxonomy" id="1214179"/>
    <lineage>
        <taxon>Bacteria</taxon>
        <taxon>Bacillati</taxon>
        <taxon>Bacillota</taxon>
        <taxon>Bacilli</taxon>
        <taxon>Lactobacillales</taxon>
        <taxon>Streptococcaceae</taxon>
        <taxon>Streptococcus</taxon>
    </lineage>
</organism>
<protein>
    <submittedName>
        <fullName evidence="1">Uncharacterized protein</fullName>
    </submittedName>
</protein>
<evidence type="ECO:0000313" key="2">
    <source>
        <dbReference type="Proteomes" id="UP000028185"/>
    </source>
</evidence>
<dbReference type="HOGENOM" id="CLU_173387_0_0_9"/>
<gene>
    <name evidence="1" type="ORF">ID09_05380</name>
</gene>
<dbReference type="PATRIC" id="fig|1214179.4.peg.1040"/>
<name>A0A075SGT6_STRSU</name>
<proteinExistence type="predicted"/>
<dbReference type="Pfam" id="PF19385">
    <property type="entry name" value="DUF5960"/>
    <property type="match status" value="1"/>
</dbReference>
<dbReference type="Proteomes" id="UP000028185">
    <property type="component" value="Chromosome"/>
</dbReference>
<evidence type="ECO:0000313" key="1">
    <source>
        <dbReference type="EMBL" id="AIG43489.1"/>
    </source>
</evidence>
<dbReference type="EMBL" id="CP008921">
    <property type="protein sequence ID" value="AIG43489.1"/>
    <property type="molecule type" value="Genomic_DNA"/>
</dbReference>
<sequence length="102" mass="12388">MNQLDFNKNQLQMDYFSDSYRKFEADFYRYSALDIPLTFLTDDIMLAMAKSQKSYFKLNKENAKDYQDHYFMFNVEPSRDNNLVRLYCYDSTMTHISKNRPK</sequence>